<gene>
    <name evidence="1" type="ORF">HPA02_11400</name>
</gene>
<accession>A0A510X812</accession>
<evidence type="ECO:0000313" key="2">
    <source>
        <dbReference type="Proteomes" id="UP000321275"/>
    </source>
</evidence>
<protein>
    <submittedName>
        <fullName evidence="1">Uncharacterized protein</fullName>
    </submittedName>
</protein>
<dbReference type="RefSeq" id="WP_186809937.1">
    <property type="nucleotide sequence ID" value="NZ_BJUK01000009.1"/>
</dbReference>
<evidence type="ECO:0000313" key="1">
    <source>
        <dbReference type="EMBL" id="GEK46857.1"/>
    </source>
</evidence>
<organism evidence="1 2">
    <name type="scientific">Bisbaumannia pacifica</name>
    <dbReference type="NCBI Taxonomy" id="77098"/>
    <lineage>
        <taxon>Bacteria</taxon>
        <taxon>Pseudomonadati</taxon>
        <taxon>Pseudomonadota</taxon>
        <taxon>Gammaproteobacteria</taxon>
        <taxon>Oceanospirillales</taxon>
        <taxon>Halomonadaceae</taxon>
        <taxon>Bisbaumannia</taxon>
    </lineage>
</organism>
<proteinExistence type="predicted"/>
<keyword evidence="2" id="KW-1185">Reference proteome</keyword>
<dbReference type="Proteomes" id="UP000321275">
    <property type="component" value="Unassembled WGS sequence"/>
</dbReference>
<sequence>MDAIWAAILGTLGAFATGVAYLCERRPRVAMRVCEYLTTIAVTIGLVSGGGLTSSIIAKAAVGALAAGMYAEDFAITDGDPGTDSNEIGRYVVSRIASSVDPIIMINLRVVIAALLTYVICRAAVHFSQVVLDDGKTEHDNNG</sequence>
<dbReference type="AlphaFoldDB" id="A0A510X812"/>
<reference evidence="1 2" key="1">
    <citation type="submission" date="2019-07" db="EMBL/GenBank/DDBJ databases">
        <title>Whole genome shotgun sequence of Halomonas pacifica NBRC 102220.</title>
        <authorList>
            <person name="Hosoyama A."/>
            <person name="Uohara A."/>
            <person name="Ohji S."/>
            <person name="Ichikawa N."/>
        </authorList>
    </citation>
    <scope>NUCLEOTIDE SEQUENCE [LARGE SCALE GENOMIC DNA]</scope>
    <source>
        <strain evidence="1 2">NBRC 102220</strain>
    </source>
</reference>
<comment type="caution">
    <text evidence="1">The sequence shown here is derived from an EMBL/GenBank/DDBJ whole genome shotgun (WGS) entry which is preliminary data.</text>
</comment>
<name>A0A510X812_9GAMM</name>
<dbReference type="EMBL" id="BJUK01000009">
    <property type="protein sequence ID" value="GEK46857.1"/>
    <property type="molecule type" value="Genomic_DNA"/>
</dbReference>